<sequence>MRAINRELTIRGIKERVELLIGYFRQQDTVNLRKSGTEEQYGEREQLLQDVSDLMREVDYAPRTVPRKANGMGLSKKNGVGPRQPTQQLASSKARRAQALLIRDAAMASLPAVRASDDGQKNGK</sequence>
<evidence type="ECO:0000313" key="2">
    <source>
        <dbReference type="EMBL" id="KAH8009526.1"/>
    </source>
</evidence>
<evidence type="ECO:0000256" key="1">
    <source>
        <dbReference type="SAM" id="MobiDB-lite"/>
    </source>
</evidence>
<proteinExistence type="predicted"/>
<accession>A0A9J6D5R3</accession>
<dbReference type="PANTHER" id="PTHR37558:SF1">
    <property type="entry name" value="HTH CENPB-TYPE DOMAIN-CONTAINING PROTEIN"/>
    <property type="match status" value="1"/>
</dbReference>
<dbReference type="AlphaFoldDB" id="A0A9J6D5R3"/>
<dbReference type="EMBL" id="JABSTU010000011">
    <property type="protein sequence ID" value="KAH8009526.1"/>
    <property type="molecule type" value="Genomic_DNA"/>
</dbReference>
<comment type="caution">
    <text evidence="2">The sequence shown here is derived from an EMBL/GenBank/DDBJ whole genome shotgun (WGS) entry which is preliminary data.</text>
</comment>
<protein>
    <submittedName>
        <fullName evidence="2">Uncharacterized protein</fullName>
    </submittedName>
</protein>
<gene>
    <name evidence="2" type="ORF">HPB51_018172</name>
</gene>
<evidence type="ECO:0000313" key="3">
    <source>
        <dbReference type="Proteomes" id="UP000821866"/>
    </source>
</evidence>
<feature type="region of interest" description="Disordered" evidence="1">
    <location>
        <begin position="62"/>
        <end position="96"/>
    </location>
</feature>
<keyword evidence="3" id="KW-1185">Reference proteome</keyword>
<dbReference type="Proteomes" id="UP000821866">
    <property type="component" value="Chromosome 9"/>
</dbReference>
<reference evidence="2" key="1">
    <citation type="journal article" date="2020" name="Cell">
        <title>Large-Scale Comparative Analyses of Tick Genomes Elucidate Their Genetic Diversity and Vector Capacities.</title>
        <authorList>
            <consortium name="Tick Genome and Microbiome Consortium (TIGMIC)"/>
            <person name="Jia N."/>
            <person name="Wang J."/>
            <person name="Shi W."/>
            <person name="Du L."/>
            <person name="Sun Y."/>
            <person name="Zhan W."/>
            <person name="Jiang J.F."/>
            <person name="Wang Q."/>
            <person name="Zhang B."/>
            <person name="Ji P."/>
            <person name="Bell-Sakyi L."/>
            <person name="Cui X.M."/>
            <person name="Yuan T.T."/>
            <person name="Jiang B.G."/>
            <person name="Yang W.F."/>
            <person name="Lam T.T."/>
            <person name="Chang Q.C."/>
            <person name="Ding S.J."/>
            <person name="Wang X.J."/>
            <person name="Zhu J.G."/>
            <person name="Ruan X.D."/>
            <person name="Zhao L."/>
            <person name="Wei J.T."/>
            <person name="Ye R.Z."/>
            <person name="Que T.C."/>
            <person name="Du C.H."/>
            <person name="Zhou Y.H."/>
            <person name="Cheng J.X."/>
            <person name="Dai P.F."/>
            <person name="Guo W.B."/>
            <person name="Han X.H."/>
            <person name="Huang E.J."/>
            <person name="Li L.F."/>
            <person name="Wei W."/>
            <person name="Gao Y.C."/>
            <person name="Liu J.Z."/>
            <person name="Shao H.Z."/>
            <person name="Wang X."/>
            <person name="Wang C.C."/>
            <person name="Yang T.C."/>
            <person name="Huo Q.B."/>
            <person name="Li W."/>
            <person name="Chen H.Y."/>
            <person name="Chen S.E."/>
            <person name="Zhou L.G."/>
            <person name="Ni X.B."/>
            <person name="Tian J.H."/>
            <person name="Sheng Y."/>
            <person name="Liu T."/>
            <person name="Pan Y.S."/>
            <person name="Xia L.Y."/>
            <person name="Li J."/>
            <person name="Zhao F."/>
            <person name="Cao W.C."/>
        </authorList>
    </citation>
    <scope>NUCLEOTIDE SEQUENCE</scope>
    <source>
        <strain evidence="2">Rmic-2018</strain>
    </source>
</reference>
<name>A0A9J6D5R3_RHIMP</name>
<organism evidence="2 3">
    <name type="scientific">Rhipicephalus microplus</name>
    <name type="common">Cattle tick</name>
    <name type="synonym">Boophilus microplus</name>
    <dbReference type="NCBI Taxonomy" id="6941"/>
    <lineage>
        <taxon>Eukaryota</taxon>
        <taxon>Metazoa</taxon>
        <taxon>Ecdysozoa</taxon>
        <taxon>Arthropoda</taxon>
        <taxon>Chelicerata</taxon>
        <taxon>Arachnida</taxon>
        <taxon>Acari</taxon>
        <taxon>Parasitiformes</taxon>
        <taxon>Ixodida</taxon>
        <taxon>Ixodoidea</taxon>
        <taxon>Ixodidae</taxon>
        <taxon>Rhipicephalinae</taxon>
        <taxon>Rhipicephalus</taxon>
        <taxon>Boophilus</taxon>
    </lineage>
</organism>
<dbReference type="VEuPathDB" id="VectorBase:LOC119178060"/>
<reference evidence="2" key="2">
    <citation type="submission" date="2021-09" db="EMBL/GenBank/DDBJ databases">
        <authorList>
            <person name="Jia N."/>
            <person name="Wang J."/>
            <person name="Shi W."/>
            <person name="Du L."/>
            <person name="Sun Y."/>
            <person name="Zhan W."/>
            <person name="Jiang J."/>
            <person name="Wang Q."/>
            <person name="Zhang B."/>
            <person name="Ji P."/>
            <person name="Sakyi L.B."/>
            <person name="Cui X."/>
            <person name="Yuan T."/>
            <person name="Jiang B."/>
            <person name="Yang W."/>
            <person name="Lam T.T.-Y."/>
            <person name="Chang Q."/>
            <person name="Ding S."/>
            <person name="Wang X."/>
            <person name="Zhu J."/>
            <person name="Ruan X."/>
            <person name="Zhao L."/>
            <person name="Wei J."/>
            <person name="Que T."/>
            <person name="Du C."/>
            <person name="Cheng J."/>
            <person name="Dai P."/>
            <person name="Han X."/>
            <person name="Huang E."/>
            <person name="Gao Y."/>
            <person name="Liu J."/>
            <person name="Shao H."/>
            <person name="Ye R."/>
            <person name="Li L."/>
            <person name="Wei W."/>
            <person name="Wang X."/>
            <person name="Wang C."/>
            <person name="Huo Q."/>
            <person name="Li W."/>
            <person name="Guo W."/>
            <person name="Chen H."/>
            <person name="Chen S."/>
            <person name="Zhou L."/>
            <person name="Zhou L."/>
            <person name="Ni X."/>
            <person name="Tian J."/>
            <person name="Zhou Y."/>
            <person name="Sheng Y."/>
            <person name="Liu T."/>
            <person name="Pan Y."/>
            <person name="Xia L."/>
            <person name="Li J."/>
            <person name="Zhao F."/>
            <person name="Cao W."/>
        </authorList>
    </citation>
    <scope>NUCLEOTIDE SEQUENCE</scope>
    <source>
        <strain evidence="2">Rmic-2018</strain>
        <tissue evidence="2">Larvae</tissue>
    </source>
</reference>
<dbReference type="PANTHER" id="PTHR37558">
    <property type="entry name" value="HTH CENPB-TYPE DOMAIN-CONTAINING PROTEIN"/>
    <property type="match status" value="1"/>
</dbReference>